<evidence type="ECO:0000256" key="1">
    <source>
        <dbReference type="SAM" id="Phobius"/>
    </source>
</evidence>
<dbReference type="Proteomes" id="UP000095282">
    <property type="component" value="Unplaced"/>
</dbReference>
<keyword evidence="1" id="KW-1133">Transmembrane helix</keyword>
<dbReference type="AlphaFoldDB" id="A0A1I7V1J6"/>
<dbReference type="InterPro" id="IPR053220">
    <property type="entry name" value="Nematode_rcpt-like_serp_H"/>
</dbReference>
<keyword evidence="1" id="KW-0472">Membrane</keyword>
<dbReference type="InterPro" id="IPR019422">
    <property type="entry name" value="7TM_GPCR_serpentine_rcpt_Srh"/>
</dbReference>
<accession>A0A1I7V1J6</accession>
<name>A0A1I7V1J6_9PELO</name>
<reference evidence="3" key="1">
    <citation type="submission" date="2016-11" db="UniProtKB">
        <authorList>
            <consortium name="WormBaseParasite"/>
        </authorList>
    </citation>
    <scope>IDENTIFICATION</scope>
</reference>
<feature type="transmembrane region" description="Helical" evidence="1">
    <location>
        <begin position="171"/>
        <end position="199"/>
    </location>
</feature>
<keyword evidence="1" id="KW-0812">Transmembrane</keyword>
<evidence type="ECO:0000313" key="2">
    <source>
        <dbReference type="Proteomes" id="UP000095282"/>
    </source>
</evidence>
<feature type="transmembrane region" description="Helical" evidence="1">
    <location>
        <begin position="69"/>
        <end position="86"/>
    </location>
</feature>
<dbReference type="eggNOG" id="ENOG502T0TY">
    <property type="taxonomic scope" value="Eukaryota"/>
</dbReference>
<dbReference type="WBParaSite" id="Csp11.Scaffold630.g21475.t1">
    <property type="protein sequence ID" value="Csp11.Scaffold630.g21475.t1"/>
    <property type="gene ID" value="Csp11.Scaffold630.g21475"/>
</dbReference>
<feature type="transmembrane region" description="Helical" evidence="1">
    <location>
        <begin position="126"/>
        <end position="150"/>
    </location>
</feature>
<feature type="transmembrane region" description="Helical" evidence="1">
    <location>
        <begin position="205"/>
        <end position="228"/>
    </location>
</feature>
<sequence>MTTPFVLFPAIAGFPLGVLRQLGVTTAAQIYLVVSVFAVAGVSIIGIFENRFYVLFAEQSIWKYFRIPFFLLNYLLATVFFIPPYLSIPDQGLALEQVYKKLPPDLPTWITREPIFVLATDFTYPFTSILIMVLFIIGENLLFIFGIAFNTKCMARKMTLSKATLRMQRKFLNAIHVQMYTPLLILGVPLIYIALSIYFSFHNQAANNICFLFISFHGLTSTIVMLLIHKSYREVCISIFCYHPIRKTTPVVESRRQSFVTYVIPHHN</sequence>
<dbReference type="Pfam" id="PF10318">
    <property type="entry name" value="7TM_GPCR_Srh"/>
    <property type="match status" value="1"/>
</dbReference>
<feature type="transmembrane region" description="Helical" evidence="1">
    <location>
        <begin position="30"/>
        <end position="48"/>
    </location>
</feature>
<keyword evidence="2" id="KW-1185">Reference proteome</keyword>
<organism evidence="2 3">
    <name type="scientific">Caenorhabditis tropicalis</name>
    <dbReference type="NCBI Taxonomy" id="1561998"/>
    <lineage>
        <taxon>Eukaryota</taxon>
        <taxon>Metazoa</taxon>
        <taxon>Ecdysozoa</taxon>
        <taxon>Nematoda</taxon>
        <taxon>Chromadorea</taxon>
        <taxon>Rhabditida</taxon>
        <taxon>Rhabditina</taxon>
        <taxon>Rhabditomorpha</taxon>
        <taxon>Rhabditoidea</taxon>
        <taxon>Rhabditidae</taxon>
        <taxon>Peloderinae</taxon>
        <taxon>Caenorhabditis</taxon>
    </lineage>
</organism>
<protein>
    <submittedName>
        <fullName evidence="3">Serpentine Receptor, class H</fullName>
    </submittedName>
</protein>
<proteinExistence type="predicted"/>
<dbReference type="PANTHER" id="PTHR22941">
    <property type="entry name" value="SERPENTINE RECEPTOR"/>
    <property type="match status" value="1"/>
</dbReference>
<evidence type="ECO:0000313" key="3">
    <source>
        <dbReference type="WBParaSite" id="Csp11.Scaffold630.g21475.t1"/>
    </source>
</evidence>
<dbReference type="PANTHER" id="PTHR22941:SF188">
    <property type="entry name" value="SERPENTINE RECEPTOR, CLASS H"/>
    <property type="match status" value="1"/>
</dbReference>